<dbReference type="Pfam" id="PF00089">
    <property type="entry name" value="Trypsin"/>
    <property type="match status" value="1"/>
</dbReference>
<dbReference type="PROSITE" id="PS50240">
    <property type="entry name" value="TRYPSIN_DOM"/>
    <property type="match status" value="1"/>
</dbReference>
<comment type="caution">
    <text evidence="4">The sequence shown here is derived from an EMBL/GenBank/DDBJ whole genome shotgun (WGS) entry which is preliminary data.</text>
</comment>
<dbReference type="Proteomes" id="UP001521150">
    <property type="component" value="Unassembled WGS sequence"/>
</dbReference>
<reference evidence="4 5" key="1">
    <citation type="submission" date="2021-12" db="EMBL/GenBank/DDBJ databases">
        <title>Genome sequence of Kibdelosporangium philippinense ATCC 49844.</title>
        <authorList>
            <person name="Fedorov E.A."/>
            <person name="Omeragic M."/>
            <person name="Shalygina K.F."/>
            <person name="Maclea K.S."/>
        </authorList>
    </citation>
    <scope>NUCLEOTIDE SEQUENCE [LARGE SCALE GENOMIC DNA]</scope>
    <source>
        <strain evidence="4 5">ATCC 49844</strain>
    </source>
</reference>
<evidence type="ECO:0000256" key="1">
    <source>
        <dbReference type="ARBA" id="ARBA00007664"/>
    </source>
</evidence>
<keyword evidence="4" id="KW-0378">Hydrolase</keyword>
<dbReference type="GO" id="GO:0006508">
    <property type="term" value="P:proteolysis"/>
    <property type="evidence" value="ECO:0007669"/>
    <property type="project" value="UniProtKB-KW"/>
</dbReference>
<evidence type="ECO:0000313" key="5">
    <source>
        <dbReference type="Proteomes" id="UP001521150"/>
    </source>
</evidence>
<dbReference type="InterPro" id="IPR050430">
    <property type="entry name" value="Peptidase_S1"/>
</dbReference>
<evidence type="ECO:0000259" key="3">
    <source>
        <dbReference type="PROSITE" id="PS50240"/>
    </source>
</evidence>
<dbReference type="GO" id="GO:0008233">
    <property type="term" value="F:peptidase activity"/>
    <property type="evidence" value="ECO:0007669"/>
    <property type="project" value="UniProtKB-KW"/>
</dbReference>
<comment type="similarity">
    <text evidence="1">Belongs to the peptidase S1 family.</text>
</comment>
<dbReference type="PANTHER" id="PTHR24276">
    <property type="entry name" value="POLYSERASE-RELATED"/>
    <property type="match status" value="1"/>
</dbReference>
<dbReference type="InterPro" id="IPR001254">
    <property type="entry name" value="Trypsin_dom"/>
</dbReference>
<dbReference type="Gene3D" id="2.40.10.10">
    <property type="entry name" value="Trypsin-like serine proteases"/>
    <property type="match status" value="1"/>
</dbReference>
<keyword evidence="2" id="KW-1015">Disulfide bond</keyword>
<name>A0ABS8ZM34_9PSEU</name>
<dbReference type="PANTHER" id="PTHR24276:SF98">
    <property type="entry name" value="FI18310P1-RELATED"/>
    <property type="match status" value="1"/>
</dbReference>
<dbReference type="CDD" id="cd00190">
    <property type="entry name" value="Tryp_SPc"/>
    <property type="match status" value="1"/>
</dbReference>
<keyword evidence="5" id="KW-1185">Reference proteome</keyword>
<evidence type="ECO:0000313" key="4">
    <source>
        <dbReference type="EMBL" id="MCE7008574.1"/>
    </source>
</evidence>
<proteinExistence type="inferred from homology"/>
<accession>A0ABS8ZM34</accession>
<dbReference type="InterPro" id="IPR009003">
    <property type="entry name" value="Peptidase_S1_PA"/>
</dbReference>
<dbReference type="InterPro" id="IPR018114">
    <property type="entry name" value="TRYPSIN_HIS"/>
</dbReference>
<protein>
    <submittedName>
        <fullName evidence="4">Serine protease</fullName>
    </submittedName>
</protein>
<dbReference type="InterPro" id="IPR043504">
    <property type="entry name" value="Peptidase_S1_PA_chymotrypsin"/>
</dbReference>
<evidence type="ECO:0000256" key="2">
    <source>
        <dbReference type="ARBA" id="ARBA00023157"/>
    </source>
</evidence>
<dbReference type="PROSITE" id="PS00134">
    <property type="entry name" value="TRYPSIN_HIS"/>
    <property type="match status" value="1"/>
</dbReference>
<sequence>MSALIPPIVGGHDADQPYVFMASIQDPGGEHYCGGSLIQTQWVLTAAHCVQNNPPADIKARIGSNEPSRGGEEAAIAKIVVHPAFDGVKPGNDIALLKLAKPATAAPIALRGAAVGSSTRLLGWGQTCPRLGECGTAAKLQQLDTKLIESANCLGIDGVLELCTESPGGKAGACFGDSGGPQLVKDSDGWRVVGVTSRSGSDSAICGTGPSIYTNVGAFVDWISQQTVSQH</sequence>
<dbReference type="SMART" id="SM00020">
    <property type="entry name" value="Tryp_SPc"/>
    <property type="match status" value="1"/>
</dbReference>
<dbReference type="PRINTS" id="PR00722">
    <property type="entry name" value="CHYMOTRYPSIN"/>
</dbReference>
<dbReference type="InterPro" id="IPR001314">
    <property type="entry name" value="Peptidase_S1A"/>
</dbReference>
<keyword evidence="4" id="KW-0645">Protease</keyword>
<gene>
    <name evidence="4" type="ORF">LWC34_38040</name>
</gene>
<dbReference type="RefSeq" id="WP_233730061.1">
    <property type="nucleotide sequence ID" value="NZ_JAJVCN010000003.1"/>
</dbReference>
<dbReference type="SUPFAM" id="SSF50494">
    <property type="entry name" value="Trypsin-like serine proteases"/>
    <property type="match status" value="1"/>
</dbReference>
<organism evidence="4 5">
    <name type="scientific">Kibdelosporangium philippinense</name>
    <dbReference type="NCBI Taxonomy" id="211113"/>
    <lineage>
        <taxon>Bacteria</taxon>
        <taxon>Bacillati</taxon>
        <taxon>Actinomycetota</taxon>
        <taxon>Actinomycetes</taxon>
        <taxon>Pseudonocardiales</taxon>
        <taxon>Pseudonocardiaceae</taxon>
        <taxon>Kibdelosporangium</taxon>
    </lineage>
</organism>
<feature type="domain" description="Peptidase S1" evidence="3">
    <location>
        <begin position="8"/>
        <end position="228"/>
    </location>
</feature>
<dbReference type="EMBL" id="JAJVCN010000003">
    <property type="protein sequence ID" value="MCE7008574.1"/>
    <property type="molecule type" value="Genomic_DNA"/>
</dbReference>